<dbReference type="EMBL" id="HBIC01044941">
    <property type="protein sequence ID" value="CAE0294179.1"/>
    <property type="molecule type" value="Transcribed_RNA"/>
</dbReference>
<accession>A0A7S3HG29</accession>
<gene>
    <name evidence="1" type="ORF">SELO1098_LOCUS23031</name>
</gene>
<name>A0A7S3HG29_9STRA</name>
<reference evidence="1" key="1">
    <citation type="submission" date="2021-01" db="EMBL/GenBank/DDBJ databases">
        <authorList>
            <person name="Corre E."/>
            <person name="Pelletier E."/>
            <person name="Niang G."/>
            <person name="Scheremetjew M."/>
            <person name="Finn R."/>
            <person name="Kale V."/>
            <person name="Holt S."/>
            <person name="Cochrane G."/>
            <person name="Meng A."/>
            <person name="Brown T."/>
            <person name="Cohen L."/>
        </authorList>
    </citation>
    <scope>NUCLEOTIDE SEQUENCE</scope>
    <source>
        <strain evidence="1">CCAP 955/1</strain>
    </source>
</reference>
<evidence type="ECO:0000313" key="1">
    <source>
        <dbReference type="EMBL" id="CAE0294179.1"/>
    </source>
</evidence>
<sequence length="156" mass="18064">MPGVQRCLDELEIPVVLAREDLSPHCRREAYAETRHPATFMKRRAMERVISNFYGRPRHGQRRRSWKNIVSVGDSPAERLALQDLVLRRVQRDRKGNWKDCRCKTLKLMEEPNLSELTAEVIRVAQWLPGLVHHDGDVDLEVDGEDIADLMASIRV</sequence>
<protein>
    <submittedName>
        <fullName evidence="1">Uncharacterized protein</fullName>
    </submittedName>
</protein>
<organism evidence="1">
    <name type="scientific">Spumella elongata</name>
    <dbReference type="NCBI Taxonomy" id="89044"/>
    <lineage>
        <taxon>Eukaryota</taxon>
        <taxon>Sar</taxon>
        <taxon>Stramenopiles</taxon>
        <taxon>Ochrophyta</taxon>
        <taxon>Chrysophyceae</taxon>
        <taxon>Chromulinales</taxon>
        <taxon>Chromulinaceae</taxon>
        <taxon>Spumella</taxon>
    </lineage>
</organism>
<proteinExistence type="predicted"/>
<dbReference type="AlphaFoldDB" id="A0A7S3HG29"/>